<gene>
    <name evidence="3" type="ORF">SCHCODRAFT_257819</name>
</gene>
<feature type="domain" description="F-box" evidence="2">
    <location>
        <begin position="91"/>
        <end position="146"/>
    </location>
</feature>
<evidence type="ECO:0000256" key="1">
    <source>
        <dbReference type="SAM" id="Coils"/>
    </source>
</evidence>
<protein>
    <recommendedName>
        <fullName evidence="2">F-box domain-containing protein</fullName>
    </recommendedName>
</protein>
<name>D8QAD7_SCHCM</name>
<dbReference type="InterPro" id="IPR032675">
    <property type="entry name" value="LRR_dom_sf"/>
</dbReference>
<feature type="coiled-coil region" evidence="1">
    <location>
        <begin position="56"/>
        <end position="83"/>
    </location>
</feature>
<reference evidence="3 4" key="1">
    <citation type="journal article" date="2010" name="Nat. Biotechnol.">
        <title>Genome sequence of the model mushroom Schizophyllum commune.</title>
        <authorList>
            <person name="Ohm R.A."/>
            <person name="de Jong J.F."/>
            <person name="Lugones L.G."/>
            <person name="Aerts A."/>
            <person name="Kothe E."/>
            <person name="Stajich J.E."/>
            <person name="de Vries R.P."/>
            <person name="Record E."/>
            <person name="Levasseur A."/>
            <person name="Baker S.E."/>
            <person name="Bartholomew K.A."/>
            <person name="Coutinho P.M."/>
            <person name="Erdmann S."/>
            <person name="Fowler T.J."/>
            <person name="Gathman A.C."/>
            <person name="Lombard V."/>
            <person name="Henrissat B."/>
            <person name="Knabe N."/>
            <person name="Kuees U."/>
            <person name="Lilly W.W."/>
            <person name="Lindquist E."/>
            <person name="Lucas S."/>
            <person name="Magnuson J.K."/>
            <person name="Piumi F."/>
            <person name="Raudaskoski M."/>
            <person name="Salamov A."/>
            <person name="Schmutz J."/>
            <person name="Schwarze F.W.M.R."/>
            <person name="vanKuyk P.A."/>
            <person name="Horton J.S."/>
            <person name="Grigoriev I.V."/>
            <person name="Woesten H.A.B."/>
        </authorList>
    </citation>
    <scope>NUCLEOTIDE SEQUENCE [LARGE SCALE GENOMIC DNA]</scope>
    <source>
        <strain evidence="4">H4-8 / FGSC 9210</strain>
    </source>
</reference>
<dbReference type="EMBL" id="GL377308">
    <property type="protein sequence ID" value="EFI95383.1"/>
    <property type="molecule type" value="Genomic_DNA"/>
</dbReference>
<dbReference type="AlphaFoldDB" id="D8QAD7"/>
<dbReference type="Gene3D" id="3.80.10.10">
    <property type="entry name" value="Ribonuclease Inhibitor"/>
    <property type="match status" value="1"/>
</dbReference>
<proteinExistence type="predicted"/>
<evidence type="ECO:0000259" key="2">
    <source>
        <dbReference type="PROSITE" id="PS50181"/>
    </source>
</evidence>
<dbReference type="Proteomes" id="UP000007431">
    <property type="component" value="Unassembled WGS sequence"/>
</dbReference>
<dbReference type="GeneID" id="9588727"/>
<dbReference type="RefSeq" id="XP_003030286.1">
    <property type="nucleotide sequence ID" value="XM_003030240.1"/>
</dbReference>
<dbReference type="SUPFAM" id="SSF52047">
    <property type="entry name" value="RNI-like"/>
    <property type="match status" value="1"/>
</dbReference>
<organism evidence="4">
    <name type="scientific">Schizophyllum commune (strain H4-8 / FGSC 9210)</name>
    <name type="common">Split gill fungus</name>
    <dbReference type="NCBI Taxonomy" id="578458"/>
    <lineage>
        <taxon>Eukaryota</taxon>
        <taxon>Fungi</taxon>
        <taxon>Dikarya</taxon>
        <taxon>Basidiomycota</taxon>
        <taxon>Agaricomycotina</taxon>
        <taxon>Agaricomycetes</taxon>
        <taxon>Agaricomycetidae</taxon>
        <taxon>Agaricales</taxon>
        <taxon>Schizophyllaceae</taxon>
        <taxon>Schizophyllum</taxon>
    </lineage>
</organism>
<keyword evidence="4" id="KW-1185">Reference proteome</keyword>
<dbReference type="PROSITE" id="PS50181">
    <property type="entry name" value="FBOX"/>
    <property type="match status" value="1"/>
</dbReference>
<evidence type="ECO:0000313" key="4">
    <source>
        <dbReference type="Proteomes" id="UP000007431"/>
    </source>
</evidence>
<sequence>MQNVFSTYHERVSICATCNHHFTFQINAPLDASGYDLHPIAVRAVEASIADTQESIAKARFEIRAVEQTLDSLRAAEAKLQHALAVQRAHLAPIRRLPFELLENILEWSCTDAILGPSGCTPLELNAVCKQWREIMLQTPRIWANLQLTNLRFRSWSQRQAALKRLKYCLGMTRGLPLSQPIHVNLDTSSAGLNLAKILLRHAAQWQHLEAEYLPDDLCRLFNGQLYPHLHTLDISLLAFEDPLASGVFFNAPALRSVTLRNPLHQLDLSVPDLPWTQLHELHTASTFLFAIDLLARCSNLTSWTHENISLIPPEHPTATVTLEHLHTLDIHYDMVGRSSDLDFVFAPRLRTLRMSYKEEHKFLQPSSTYAENFFDISGGNVEDITLHHPSMALLDRVMALPNVRSLSIHASKVTPILDITFERLSLRAPGVEHLPLPKLEELSLGGFGDYYWDSAVAMAQARRECGCPLRALDLDLFSVDLRFLPQEPGSLKRLRELVPEFVASG</sequence>
<dbReference type="VEuPathDB" id="FungiDB:SCHCODRAFT_02690064"/>
<dbReference type="eggNOG" id="ENOG502RC5K">
    <property type="taxonomic scope" value="Eukaryota"/>
</dbReference>
<dbReference type="HOGENOM" id="CLU_018544_12_2_1"/>
<accession>D8QAD7</accession>
<keyword evidence="1" id="KW-0175">Coiled coil</keyword>
<evidence type="ECO:0000313" key="3">
    <source>
        <dbReference type="EMBL" id="EFI95383.1"/>
    </source>
</evidence>
<dbReference type="InParanoid" id="D8QAD7"/>
<dbReference type="InterPro" id="IPR001810">
    <property type="entry name" value="F-box_dom"/>
</dbReference>
<dbReference type="KEGG" id="scm:SCHCO_02690064"/>
<dbReference type="OrthoDB" id="2269034at2759"/>